<proteinExistence type="inferred from homology"/>
<dbReference type="PANTHER" id="PTHR11786">
    <property type="entry name" value="N-HYDROXYARYLAMINE O-ACETYLTRANSFERASE"/>
    <property type="match status" value="1"/>
</dbReference>
<dbReference type="PANTHER" id="PTHR11786:SF0">
    <property type="entry name" value="ARYLAMINE N-ACETYLTRANSFERASE 4-RELATED"/>
    <property type="match status" value="1"/>
</dbReference>
<dbReference type="InterPro" id="IPR038765">
    <property type="entry name" value="Papain-like_cys_pep_sf"/>
</dbReference>
<dbReference type="Pfam" id="PF00797">
    <property type="entry name" value="Acetyltransf_2"/>
    <property type="match status" value="1"/>
</dbReference>
<evidence type="ECO:0000256" key="2">
    <source>
        <dbReference type="RuleBase" id="RU003452"/>
    </source>
</evidence>
<keyword evidence="2" id="KW-0012">Acyltransferase</keyword>
<organism evidence="3 4">
    <name type="scientific">Aduncisulcus paluster</name>
    <dbReference type="NCBI Taxonomy" id="2918883"/>
    <lineage>
        <taxon>Eukaryota</taxon>
        <taxon>Metamonada</taxon>
        <taxon>Carpediemonas-like organisms</taxon>
        <taxon>Aduncisulcus</taxon>
    </lineage>
</organism>
<evidence type="ECO:0000313" key="4">
    <source>
        <dbReference type="Proteomes" id="UP001057375"/>
    </source>
</evidence>
<dbReference type="PRINTS" id="PR01543">
    <property type="entry name" value="ANATRNSFRASE"/>
</dbReference>
<protein>
    <submittedName>
        <fullName evidence="3">Arylamine N-acetyltransferase like protein</fullName>
    </submittedName>
</protein>
<reference evidence="3" key="1">
    <citation type="submission" date="2022-03" db="EMBL/GenBank/DDBJ databases">
        <title>Draft genome sequence of Aduncisulcus paluster, a free-living microaerophilic Fornicata.</title>
        <authorList>
            <person name="Yuyama I."/>
            <person name="Kume K."/>
            <person name="Tamura T."/>
            <person name="Inagaki Y."/>
            <person name="Hashimoto T."/>
        </authorList>
    </citation>
    <scope>NUCLEOTIDE SEQUENCE</scope>
    <source>
        <strain evidence="3">NY0171</strain>
    </source>
</reference>
<sequence length="123" mass="14007">LQQAKDMLLEAGDLADHVGQVTAHEEGKGMERRELAENYLQTLNLHTRELDFDFLSDLVRHHVATFAFSSVGCQLGDDLPLDLESLYRRIVVKKRGGYCFEQNGLLFGVLEELGLFRSFIWHG</sequence>
<dbReference type="InterPro" id="IPR053710">
    <property type="entry name" value="Arylamine_NAT_domain_sf"/>
</dbReference>
<dbReference type="EMBL" id="BQXS01001908">
    <property type="protein sequence ID" value="GKT31194.1"/>
    <property type="molecule type" value="Genomic_DNA"/>
</dbReference>
<name>A0ABQ5KIC3_9EUKA</name>
<accession>A0ABQ5KIC3</accession>
<gene>
    <name evidence="3" type="ORF">ADUPG1_001893</name>
</gene>
<evidence type="ECO:0000313" key="3">
    <source>
        <dbReference type="EMBL" id="GKT31194.1"/>
    </source>
</evidence>
<dbReference type="InterPro" id="IPR001447">
    <property type="entry name" value="Arylamine_N-AcTrfase"/>
</dbReference>
<keyword evidence="2" id="KW-0808">Transferase</keyword>
<feature type="non-terminal residue" evidence="3">
    <location>
        <position position="1"/>
    </location>
</feature>
<comment type="similarity">
    <text evidence="1 2">Belongs to the arylamine N-acetyltransferase family.</text>
</comment>
<keyword evidence="4" id="KW-1185">Reference proteome</keyword>
<evidence type="ECO:0000256" key="1">
    <source>
        <dbReference type="ARBA" id="ARBA00006547"/>
    </source>
</evidence>
<dbReference type="SUPFAM" id="SSF54001">
    <property type="entry name" value="Cysteine proteinases"/>
    <property type="match status" value="1"/>
</dbReference>
<dbReference type="Proteomes" id="UP001057375">
    <property type="component" value="Unassembled WGS sequence"/>
</dbReference>
<dbReference type="Gene3D" id="3.30.2140.20">
    <property type="match status" value="1"/>
</dbReference>
<comment type="caution">
    <text evidence="3">The sequence shown here is derived from an EMBL/GenBank/DDBJ whole genome shotgun (WGS) entry which is preliminary data.</text>
</comment>